<accession>A0A9X2DAK7</accession>
<gene>
    <name evidence="1" type="ORF">M8330_17465</name>
</gene>
<dbReference type="RefSeq" id="WP_250828374.1">
    <property type="nucleotide sequence ID" value="NZ_JAMOIL010000028.1"/>
</dbReference>
<dbReference type="InterPro" id="IPR023833">
    <property type="entry name" value="Signal_pept_SipW-depend-type"/>
</dbReference>
<dbReference type="EMBL" id="JAMOIL010000028">
    <property type="protein sequence ID" value="MCM0622084.1"/>
    <property type="molecule type" value="Genomic_DNA"/>
</dbReference>
<evidence type="ECO:0000313" key="2">
    <source>
        <dbReference type="Proteomes" id="UP001139485"/>
    </source>
</evidence>
<keyword evidence="2" id="KW-1185">Reference proteome</keyword>
<evidence type="ECO:0000313" key="1">
    <source>
        <dbReference type="EMBL" id="MCM0622084.1"/>
    </source>
</evidence>
<dbReference type="NCBIfam" id="TIGR04089">
    <property type="entry name" value="exp_by_SipW_III"/>
    <property type="match status" value="1"/>
</dbReference>
<dbReference type="NCBIfam" id="TIGR04088">
    <property type="entry name" value="cognate_SipW"/>
    <property type="match status" value="1"/>
</dbReference>
<dbReference type="InterPro" id="IPR024006">
    <property type="entry name" value="Alt_signal_exp_actinobact"/>
</dbReference>
<organism evidence="1 2">
    <name type="scientific">Nocardioides bruguierae</name>
    <dbReference type="NCBI Taxonomy" id="2945102"/>
    <lineage>
        <taxon>Bacteria</taxon>
        <taxon>Bacillati</taxon>
        <taxon>Actinomycetota</taxon>
        <taxon>Actinomycetes</taxon>
        <taxon>Propionibacteriales</taxon>
        <taxon>Nocardioidaceae</taxon>
        <taxon>Nocardioides</taxon>
    </lineage>
</organism>
<proteinExistence type="predicted"/>
<dbReference type="AlphaFoldDB" id="A0A9X2DAK7"/>
<dbReference type="Proteomes" id="UP001139485">
    <property type="component" value="Unassembled WGS sequence"/>
</dbReference>
<reference evidence="1" key="1">
    <citation type="submission" date="2022-05" db="EMBL/GenBank/DDBJ databases">
        <authorList>
            <person name="Tuo L."/>
        </authorList>
    </citation>
    <scope>NUCLEOTIDE SEQUENCE</scope>
    <source>
        <strain evidence="1">BSK12Z-4</strain>
    </source>
</reference>
<protein>
    <submittedName>
        <fullName evidence="1">Alternate-type signal peptide domain-containing protein</fullName>
    </submittedName>
</protein>
<comment type="caution">
    <text evidence="1">The sequence shown here is derived from an EMBL/GenBank/DDBJ whole genome shotgun (WGS) entry which is preliminary data.</text>
</comment>
<sequence length="176" mass="17410">MKNSVKGGLAAATAAVLLLGGGGTLAYWNETETTTGPGAITSGHLDLTPGTCQWDLQGLVGSLLTDVDPTAVLLAPGDVLTRTCALTLSVAGDTMVVDFTVDTEVAPAGDLAAALTAATSFTVGGDPYTGGTGLPEGSYAVQTVTTLTMGSDLAESLEDTSGTLGNLVVTASQKTS</sequence>
<name>A0A9X2DAK7_9ACTN</name>